<dbReference type="AlphaFoldDB" id="G0LJB0"/>
<dbReference type="HOGENOM" id="CLU_2968422_0_0_2"/>
<evidence type="ECO:0000313" key="1">
    <source>
        <dbReference type="EMBL" id="CCC40678.1"/>
    </source>
</evidence>
<name>G0LJB0_HALWC</name>
<gene>
    <name evidence="1" type="ordered locus">Hqrw_2867</name>
</gene>
<dbReference type="EMBL" id="FR746099">
    <property type="protein sequence ID" value="CCC40678.1"/>
    <property type="molecule type" value="Genomic_DNA"/>
</dbReference>
<dbReference type="KEGG" id="hwc:Hqrw_2867"/>
<sequence length="58" mass="6592">MLRSIRVSKRLSPHRWGGQIFEVECECELCLETTICTESHDLIACSECQAELLPQKAV</sequence>
<evidence type="ECO:0000313" key="2">
    <source>
        <dbReference type="Proteomes" id="UP000007954"/>
    </source>
</evidence>
<proteinExistence type="predicted"/>
<dbReference type="Proteomes" id="UP000007954">
    <property type="component" value="Chromosome"/>
</dbReference>
<accession>G0LJB0</accession>
<organism evidence="1 2">
    <name type="scientific">Haloquadratum walsbyi (strain DSM 16854 / JCM 12705 / C23)</name>
    <dbReference type="NCBI Taxonomy" id="768065"/>
    <lineage>
        <taxon>Archaea</taxon>
        <taxon>Methanobacteriati</taxon>
        <taxon>Methanobacteriota</taxon>
        <taxon>Stenosarchaea group</taxon>
        <taxon>Halobacteria</taxon>
        <taxon>Halobacteriales</taxon>
        <taxon>Haloferacaceae</taxon>
        <taxon>Haloquadratum</taxon>
    </lineage>
</organism>
<reference evidence="1 2" key="1">
    <citation type="journal article" date="2011" name="PLoS ONE">
        <title>Haloquadratum walsbyi: limited diversity in a global pond.</title>
        <authorList>
            <person name="Dyall-Smith M."/>
            <person name="Pfeiffer F."/>
            <person name="Klee K."/>
            <person name="Palm P."/>
            <person name="Gross K."/>
            <person name="Schuster S.C."/>
            <person name="Rampp M."/>
            <person name="Oesterhelt D."/>
        </authorList>
    </citation>
    <scope>NUCLEOTIDE SEQUENCE [LARGE SCALE GENOMIC DNA]</scope>
    <source>
        <strain evidence="2">DSM 16854 / JCM 12705 / C23</strain>
    </source>
</reference>
<protein>
    <submittedName>
        <fullName evidence="1">Uncharacterized protein</fullName>
    </submittedName>
</protein>